<dbReference type="Gene3D" id="3.40.50.11790">
    <property type="match status" value="1"/>
</dbReference>
<feature type="domain" description="Tail sheath protein C-terminal" evidence="3">
    <location>
        <begin position="232"/>
        <end position="355"/>
    </location>
</feature>
<dbReference type="Pfam" id="PF17482">
    <property type="entry name" value="Phage_sheath_1C"/>
    <property type="match status" value="1"/>
</dbReference>
<protein>
    <submittedName>
        <fullName evidence="4">Phage tail sheath family protein</fullName>
    </submittedName>
</protein>
<gene>
    <name evidence="4" type="ORF">U732_904</name>
</gene>
<dbReference type="InterPro" id="IPR035089">
    <property type="entry name" value="Phage_sheath_subtilisin"/>
</dbReference>
<dbReference type="OrthoDB" id="89060at2"/>
<dbReference type="AlphaFoldDB" id="A0A0C1UA59"/>
<dbReference type="Gene3D" id="3.30.1370.220">
    <property type="match status" value="1"/>
</dbReference>
<organism evidence="4 5">
    <name type="scientific">Clostridium argentinense CDC 2741</name>
    <dbReference type="NCBI Taxonomy" id="1418104"/>
    <lineage>
        <taxon>Bacteria</taxon>
        <taxon>Bacillati</taxon>
        <taxon>Bacillota</taxon>
        <taxon>Clostridia</taxon>
        <taxon>Eubacteriales</taxon>
        <taxon>Clostridiaceae</taxon>
        <taxon>Clostridium</taxon>
    </lineage>
</organism>
<dbReference type="Proteomes" id="UP000031366">
    <property type="component" value="Unassembled WGS sequence"/>
</dbReference>
<evidence type="ECO:0000259" key="2">
    <source>
        <dbReference type="Pfam" id="PF04984"/>
    </source>
</evidence>
<keyword evidence="5" id="KW-1185">Reference proteome</keyword>
<evidence type="ECO:0000313" key="5">
    <source>
        <dbReference type="Proteomes" id="UP000031366"/>
    </source>
</evidence>
<evidence type="ECO:0000256" key="1">
    <source>
        <dbReference type="ARBA" id="ARBA00008005"/>
    </source>
</evidence>
<reference evidence="4 5" key="1">
    <citation type="journal article" date="2015" name="Infect. Genet. Evol.">
        <title>Genomic sequences of six botulinum neurotoxin-producing strains representing three clostridial species illustrate the mobility and diversity of botulinum neurotoxin genes.</title>
        <authorList>
            <person name="Smith T.J."/>
            <person name="Hill K.K."/>
            <person name="Xie G."/>
            <person name="Foley B.T."/>
            <person name="Williamson C.H."/>
            <person name="Foster J.T."/>
            <person name="Johnson S.L."/>
            <person name="Chertkov O."/>
            <person name="Teshima H."/>
            <person name="Gibbons H.S."/>
            <person name="Johnsky L.A."/>
            <person name="Karavis M.A."/>
            <person name="Smith L.A."/>
        </authorList>
    </citation>
    <scope>NUCLEOTIDE SEQUENCE [LARGE SCALE GENOMIC DNA]</scope>
    <source>
        <strain evidence="4 5">CDC 2741</strain>
    </source>
</reference>
<dbReference type="STRING" id="29341.RSJ17_07320"/>
<sequence length="355" mass="39504">MGLPQINIAFKSTASTVIKRGTRGIVALILKDKVSKIQIERLNGVDEIPKTINENNKKQIELAFMGSVNSAKKVIALIIPEESENYTEALTLLETTKFDYLVVPFITNEDAVKIATWIKDMRSNKDVKVKAVLPHCTADNEGVINFATDNIKVGNNLYTASEYCSRIAGMLAGCPLNISATYQPLPEVEDVPHLSKESFDEGIDSGKLLLLHDGEKVKIARAVNSLVTTNADKGEDFKKIKLVDMMDLIVSDIKKTAEDNFIGKYPNNYDNKILLMSSIQSYLEALEIDNLLDLGKNKVSIDIETQKNYLKTIGIDVDNMNEQEIKEANTKDKVFLKGLIKITDAMEDINLNFVI</sequence>
<comment type="caution">
    <text evidence="4">The sequence shown here is derived from an EMBL/GenBank/DDBJ whole genome shotgun (WGS) entry which is preliminary data.</text>
</comment>
<feature type="domain" description="Tail sheath protein subtilisin-like" evidence="2">
    <location>
        <begin position="83"/>
        <end position="225"/>
    </location>
</feature>
<dbReference type="InterPro" id="IPR020287">
    <property type="entry name" value="Tail_sheath_C"/>
</dbReference>
<dbReference type="RefSeq" id="WP_039637065.1">
    <property type="nucleotide sequence ID" value="NZ_AYSO01000020.1"/>
</dbReference>
<proteinExistence type="inferred from homology"/>
<evidence type="ECO:0000313" key="4">
    <source>
        <dbReference type="EMBL" id="KIE44460.1"/>
    </source>
</evidence>
<comment type="similarity">
    <text evidence="1">Belongs to the myoviridae tail sheath protein family.</text>
</comment>
<dbReference type="Pfam" id="PF04984">
    <property type="entry name" value="Phage_sheath_1"/>
    <property type="match status" value="1"/>
</dbReference>
<dbReference type="EMBL" id="AYSO01000020">
    <property type="protein sequence ID" value="KIE44460.1"/>
    <property type="molecule type" value="Genomic_DNA"/>
</dbReference>
<name>A0A0C1UA59_9CLOT</name>
<evidence type="ECO:0000259" key="3">
    <source>
        <dbReference type="Pfam" id="PF17482"/>
    </source>
</evidence>
<accession>A0A0C1UA59</accession>